<evidence type="ECO:0000313" key="3">
    <source>
        <dbReference type="EMBL" id="NVD40465.1"/>
    </source>
</evidence>
<evidence type="ECO:0000259" key="2">
    <source>
        <dbReference type="Pfam" id="PF03781"/>
    </source>
</evidence>
<dbReference type="InterPro" id="IPR042095">
    <property type="entry name" value="SUMF_sf"/>
</dbReference>
<keyword evidence="4" id="KW-1185">Reference proteome</keyword>
<feature type="compositionally biased region" description="Polar residues" evidence="1">
    <location>
        <begin position="199"/>
        <end position="209"/>
    </location>
</feature>
<dbReference type="PANTHER" id="PTHR23150">
    <property type="entry name" value="SULFATASE MODIFYING FACTOR 1, 2"/>
    <property type="match status" value="1"/>
</dbReference>
<name>A0A7Y6Q7V3_9HYPH</name>
<feature type="region of interest" description="Disordered" evidence="1">
    <location>
        <begin position="192"/>
        <end position="211"/>
    </location>
</feature>
<dbReference type="InterPro" id="IPR016187">
    <property type="entry name" value="CTDL_fold"/>
</dbReference>
<dbReference type="EMBL" id="JABWDU010000003">
    <property type="protein sequence ID" value="NVD40465.1"/>
    <property type="molecule type" value="Genomic_DNA"/>
</dbReference>
<dbReference type="AlphaFoldDB" id="A0A7Y6Q7V3"/>
<gene>
    <name evidence="3" type="ORF">HT585_16470</name>
</gene>
<dbReference type="Gene3D" id="3.90.1580.10">
    <property type="entry name" value="paralog of FGE (formylglycine-generating enzyme)"/>
    <property type="match status" value="1"/>
</dbReference>
<organism evidence="3 4">
    <name type="scientific">Ensifer oleiphilus</name>
    <dbReference type="NCBI Taxonomy" id="2742698"/>
    <lineage>
        <taxon>Bacteria</taxon>
        <taxon>Pseudomonadati</taxon>
        <taxon>Pseudomonadota</taxon>
        <taxon>Alphaproteobacteria</taxon>
        <taxon>Hyphomicrobiales</taxon>
        <taxon>Rhizobiaceae</taxon>
        <taxon>Sinorhizobium/Ensifer group</taxon>
        <taxon>Ensifer</taxon>
    </lineage>
</organism>
<dbReference type="InterPro" id="IPR005532">
    <property type="entry name" value="SUMF_dom"/>
</dbReference>
<reference evidence="3 4" key="1">
    <citation type="submission" date="2020-06" db="EMBL/GenBank/DDBJ databases">
        <authorList>
            <person name="Grouzdev D.S."/>
        </authorList>
    </citation>
    <scope>NUCLEOTIDE SEQUENCE [LARGE SCALE GENOMIC DNA]</scope>
    <source>
        <strain evidence="3 4">HO-A22</strain>
    </source>
</reference>
<dbReference type="GO" id="GO:0120147">
    <property type="term" value="F:formylglycine-generating oxidase activity"/>
    <property type="evidence" value="ECO:0007669"/>
    <property type="project" value="TreeGrafter"/>
</dbReference>
<dbReference type="Proteomes" id="UP000520198">
    <property type="component" value="Unassembled WGS sequence"/>
</dbReference>
<protein>
    <submittedName>
        <fullName evidence="3">SUMF1/EgtB/PvdO family nonheme iron enzyme</fullName>
    </submittedName>
</protein>
<comment type="caution">
    <text evidence="3">The sequence shown here is derived from an EMBL/GenBank/DDBJ whole genome shotgun (WGS) entry which is preliminary data.</text>
</comment>
<dbReference type="SUPFAM" id="SSF56436">
    <property type="entry name" value="C-type lectin-like"/>
    <property type="match status" value="1"/>
</dbReference>
<proteinExistence type="predicted"/>
<accession>A0A7Y6Q7V3</accession>
<sequence>MGKIMRDRRHKNSVSVFSVAVPALLLFAIGGVLSAKVGLLDDLDASVDTRVEAPVTVTIEPRRMEYRAEGHFIKNGFAVDAPLVDATLSKPFRIMKYQVSRTDYQRCVEAGACEKGEPAASLGNDTPMTGVNYTDASNYAAWLTEKTGEVWRLPTDRQWAFAAGRKFPDDALGIDGSKDNPALRWLADYERESTRQKSKNPMPQASGTFGENEFGVADLDGNVWEWTQTCHRRVTVGENGEVLKEAPACGIYVVDGKHRASMSFFIRDPKSGGCAVGVPPDNLGFRLVRDDRWYAKMLYAFERRFPGAV</sequence>
<evidence type="ECO:0000313" key="4">
    <source>
        <dbReference type="Proteomes" id="UP000520198"/>
    </source>
</evidence>
<dbReference type="PANTHER" id="PTHR23150:SF19">
    <property type="entry name" value="FORMYLGLYCINE-GENERATING ENZYME"/>
    <property type="match status" value="1"/>
</dbReference>
<dbReference type="InterPro" id="IPR051043">
    <property type="entry name" value="Sulfatase_Mod_Factor_Kinase"/>
</dbReference>
<evidence type="ECO:0000256" key="1">
    <source>
        <dbReference type="SAM" id="MobiDB-lite"/>
    </source>
</evidence>
<feature type="domain" description="Sulfatase-modifying factor enzyme-like" evidence="2">
    <location>
        <begin position="70"/>
        <end position="289"/>
    </location>
</feature>
<dbReference type="Pfam" id="PF03781">
    <property type="entry name" value="FGE-sulfatase"/>
    <property type="match status" value="1"/>
</dbReference>